<keyword evidence="2" id="KW-1185">Reference proteome</keyword>
<dbReference type="EnsemblPlants" id="AVESA.00010b.r2.3DG0535700.1">
    <property type="protein sequence ID" value="AVESA.00010b.r2.3DG0535700.1.CDS.1"/>
    <property type="gene ID" value="AVESA.00010b.r2.3DG0535700"/>
</dbReference>
<protein>
    <submittedName>
        <fullName evidence="1">Uncharacterized protein</fullName>
    </submittedName>
</protein>
<proteinExistence type="predicted"/>
<accession>A0ACD5VZ06</accession>
<dbReference type="Proteomes" id="UP001732700">
    <property type="component" value="Chromosome 3D"/>
</dbReference>
<reference evidence="1" key="2">
    <citation type="submission" date="2025-09" db="UniProtKB">
        <authorList>
            <consortium name="EnsemblPlants"/>
        </authorList>
    </citation>
    <scope>IDENTIFICATION</scope>
</reference>
<reference evidence="1" key="1">
    <citation type="submission" date="2021-05" db="EMBL/GenBank/DDBJ databases">
        <authorList>
            <person name="Scholz U."/>
            <person name="Mascher M."/>
            <person name="Fiebig A."/>
        </authorList>
    </citation>
    <scope>NUCLEOTIDE SEQUENCE [LARGE SCALE GENOMIC DNA]</scope>
</reference>
<name>A0ACD5VZ06_AVESA</name>
<evidence type="ECO:0000313" key="2">
    <source>
        <dbReference type="Proteomes" id="UP001732700"/>
    </source>
</evidence>
<organism evidence="1 2">
    <name type="scientific">Avena sativa</name>
    <name type="common">Oat</name>
    <dbReference type="NCBI Taxonomy" id="4498"/>
    <lineage>
        <taxon>Eukaryota</taxon>
        <taxon>Viridiplantae</taxon>
        <taxon>Streptophyta</taxon>
        <taxon>Embryophyta</taxon>
        <taxon>Tracheophyta</taxon>
        <taxon>Spermatophyta</taxon>
        <taxon>Magnoliopsida</taxon>
        <taxon>Liliopsida</taxon>
        <taxon>Poales</taxon>
        <taxon>Poaceae</taxon>
        <taxon>BOP clade</taxon>
        <taxon>Pooideae</taxon>
        <taxon>Poodae</taxon>
        <taxon>Poeae</taxon>
        <taxon>Poeae Chloroplast Group 1 (Aveneae type)</taxon>
        <taxon>Aveninae</taxon>
        <taxon>Avena</taxon>
    </lineage>
</organism>
<evidence type="ECO:0000313" key="1">
    <source>
        <dbReference type="EnsemblPlants" id="AVESA.00010b.r2.3DG0535700.1.CDS.1"/>
    </source>
</evidence>
<sequence length="163" mass="19222">MPIMCIGYMNGLLYDMYKNSVNINHTRMTAFRLMIKKCGLFYLGFSGPSYTWTNKRFSSKPTYERLDRCLVNAEWCDIYPISNVYNMPLIHSLSDHAPIFLSTNGSIRKIKHIFKFENWWLKENDFQDHAHQDWIKSINAPFSARTNCLAGALRIWCRKKKPL</sequence>